<name>A0A099IBR2_CLOIN</name>
<dbReference type="Proteomes" id="UP000030008">
    <property type="component" value="Unassembled WGS sequence"/>
</dbReference>
<accession>A0A099IBR2</accession>
<dbReference type="GeneID" id="61928489"/>
<evidence type="ECO:0000313" key="3">
    <source>
        <dbReference type="EMBL" id="QJA05125.1"/>
    </source>
</evidence>
<feature type="transmembrane region" description="Helical" evidence="1">
    <location>
        <begin position="20"/>
        <end position="39"/>
    </location>
</feature>
<feature type="transmembrane region" description="Helical" evidence="1">
    <location>
        <begin position="99"/>
        <end position="119"/>
    </location>
</feature>
<keyword evidence="1" id="KW-0472">Membrane</keyword>
<evidence type="ECO:0000256" key="1">
    <source>
        <dbReference type="SAM" id="Phobius"/>
    </source>
</evidence>
<reference evidence="3 5" key="2">
    <citation type="submission" date="2020-02" db="EMBL/GenBank/DDBJ databases">
        <authorList>
            <person name="Kociolek L.K."/>
            <person name="Ozer E.A."/>
        </authorList>
    </citation>
    <scope>NUCLEOTIDE SEQUENCE [LARGE SCALE GENOMIC DNA]</scope>
    <source>
        <strain evidence="3 5">ATCC 14501</strain>
    </source>
</reference>
<evidence type="ECO:0000313" key="2">
    <source>
        <dbReference type="EMBL" id="KGJ54363.1"/>
    </source>
</evidence>
<evidence type="ECO:0000313" key="4">
    <source>
        <dbReference type="Proteomes" id="UP000030008"/>
    </source>
</evidence>
<sequence length="127" mass="14640">MNWFEKSTKRMIQHRLASTYQMSLLLELFLALLSFVLIADKLSSLSVFFGILAVVVAARIIFLYAVMSLRVETRIVYGIMLLLQALISTVLFFYASIFIFIVVSAFIVLLFPIFTHAFCRKMAWIDK</sequence>
<reference evidence="2 4" key="1">
    <citation type="submission" date="2014-08" db="EMBL/GenBank/DDBJ databases">
        <title>Clostridium innocuum, an unnegligible vancomycin-resistant pathogen causing extra-intestinal infections.</title>
        <authorList>
            <person name="Feng Y."/>
            <person name="Chiu C.-H."/>
        </authorList>
    </citation>
    <scope>NUCLEOTIDE SEQUENCE [LARGE SCALE GENOMIC DNA]</scope>
    <source>
        <strain evidence="2 4">AN88</strain>
    </source>
</reference>
<organism evidence="2 4">
    <name type="scientific">Clostridium innocuum</name>
    <dbReference type="NCBI Taxonomy" id="1522"/>
    <lineage>
        <taxon>Bacteria</taxon>
        <taxon>Bacillati</taxon>
        <taxon>Bacillota</taxon>
        <taxon>Clostridia</taxon>
        <taxon>Eubacteriales</taxon>
        <taxon>Clostridiaceae</taxon>
        <taxon>Clostridium</taxon>
    </lineage>
</organism>
<feature type="transmembrane region" description="Helical" evidence="1">
    <location>
        <begin position="45"/>
        <end position="66"/>
    </location>
</feature>
<protein>
    <submittedName>
        <fullName evidence="2">Uncharacterized protein</fullName>
    </submittedName>
</protein>
<dbReference type="EMBL" id="CP048838">
    <property type="protein sequence ID" value="QJA05125.1"/>
    <property type="molecule type" value="Genomic_DNA"/>
</dbReference>
<dbReference type="AlphaFoldDB" id="A0A099IBR2"/>
<evidence type="ECO:0000313" key="5">
    <source>
        <dbReference type="Proteomes" id="UP000503330"/>
    </source>
</evidence>
<dbReference type="Proteomes" id="UP000503330">
    <property type="component" value="Chromosome"/>
</dbReference>
<keyword evidence="1" id="KW-1133">Transmembrane helix</keyword>
<keyword evidence="1" id="KW-0812">Transmembrane</keyword>
<dbReference type="RefSeq" id="WP_002606677.1">
    <property type="nucleotide sequence ID" value="NZ_BAAACC010000014.1"/>
</dbReference>
<proteinExistence type="predicted"/>
<gene>
    <name evidence="2" type="ORF">CIAN88_04280</name>
    <name evidence="3" type="ORF">G4D54_23090</name>
</gene>
<dbReference type="EMBL" id="JQIF01000017">
    <property type="protein sequence ID" value="KGJ54363.1"/>
    <property type="molecule type" value="Genomic_DNA"/>
</dbReference>
<feature type="transmembrane region" description="Helical" evidence="1">
    <location>
        <begin position="75"/>
        <end position="93"/>
    </location>
</feature>